<evidence type="ECO:0000313" key="1">
    <source>
        <dbReference type="EMBL" id="KAG8366794.1"/>
    </source>
</evidence>
<accession>A0AAV6W856</accession>
<dbReference type="EMBL" id="WHWC01000016">
    <property type="protein sequence ID" value="KAG8366794.1"/>
    <property type="molecule type" value="Genomic_DNA"/>
</dbReference>
<keyword evidence="2" id="KW-1185">Reference proteome</keyword>
<proteinExistence type="predicted"/>
<gene>
    <name evidence="1" type="ORF">BUALT_Bualt16G0004800</name>
</gene>
<evidence type="ECO:0000313" key="2">
    <source>
        <dbReference type="Proteomes" id="UP000826271"/>
    </source>
</evidence>
<organism evidence="1 2">
    <name type="scientific">Buddleja alternifolia</name>
    <dbReference type="NCBI Taxonomy" id="168488"/>
    <lineage>
        <taxon>Eukaryota</taxon>
        <taxon>Viridiplantae</taxon>
        <taxon>Streptophyta</taxon>
        <taxon>Embryophyta</taxon>
        <taxon>Tracheophyta</taxon>
        <taxon>Spermatophyta</taxon>
        <taxon>Magnoliopsida</taxon>
        <taxon>eudicotyledons</taxon>
        <taxon>Gunneridae</taxon>
        <taxon>Pentapetalae</taxon>
        <taxon>asterids</taxon>
        <taxon>lamiids</taxon>
        <taxon>Lamiales</taxon>
        <taxon>Scrophulariaceae</taxon>
        <taxon>Buddlejeae</taxon>
        <taxon>Buddleja</taxon>
    </lineage>
</organism>
<protein>
    <submittedName>
        <fullName evidence="1">Uncharacterized protein</fullName>
    </submittedName>
</protein>
<reference evidence="1" key="1">
    <citation type="submission" date="2019-10" db="EMBL/GenBank/DDBJ databases">
        <authorList>
            <person name="Zhang R."/>
            <person name="Pan Y."/>
            <person name="Wang J."/>
            <person name="Ma R."/>
            <person name="Yu S."/>
        </authorList>
    </citation>
    <scope>NUCLEOTIDE SEQUENCE</scope>
    <source>
        <strain evidence="1">LA-IB0</strain>
        <tissue evidence="1">Leaf</tissue>
    </source>
</reference>
<dbReference type="AlphaFoldDB" id="A0AAV6W856"/>
<dbReference type="Proteomes" id="UP000826271">
    <property type="component" value="Unassembled WGS sequence"/>
</dbReference>
<name>A0AAV6W856_9LAMI</name>
<sequence>MSNDLGSLDGFDGVNSFLSAVDSNSSGYRSFYDIDEAQNQVFSPPLLMDAAILADSYEDLLGKRTSKQIADIWLSSKHRYILLCLNIVHGKQTRIFLTC</sequence>
<comment type="caution">
    <text evidence="1">The sequence shown here is derived from an EMBL/GenBank/DDBJ whole genome shotgun (WGS) entry which is preliminary data.</text>
</comment>